<keyword evidence="2" id="KW-0812">Transmembrane</keyword>
<evidence type="ECO:0000313" key="4">
    <source>
        <dbReference type="Proteomes" id="UP000023152"/>
    </source>
</evidence>
<evidence type="ECO:0000256" key="1">
    <source>
        <dbReference type="SAM" id="MobiDB-lite"/>
    </source>
</evidence>
<accession>X6MPY7</accession>
<dbReference type="AlphaFoldDB" id="X6MPY7"/>
<protein>
    <submittedName>
        <fullName evidence="3">Uncharacterized protein</fullName>
    </submittedName>
</protein>
<comment type="caution">
    <text evidence="3">The sequence shown here is derived from an EMBL/GenBank/DDBJ whole genome shotgun (WGS) entry which is preliminary data.</text>
</comment>
<sequence>MINYFSLSNDFSVEEKKFSLSRKNSLGHYNWFWLFSSSNLTANFYNMELVLENSFTNALPAKCNSCRKRKRTISVNPIHQKQHYSKKGAIITSREGIHFFAVSFNLFGRVMFLCIFYRIIVKKNKYRHGKSIEQENRLIIVKKEHYMAILNDLAAGGPKVHQEFLASQHKTYMESRERKDEQVQEISYSEQKEKHKQYL</sequence>
<evidence type="ECO:0000256" key="2">
    <source>
        <dbReference type="SAM" id="Phobius"/>
    </source>
</evidence>
<dbReference type="Proteomes" id="UP000023152">
    <property type="component" value="Unassembled WGS sequence"/>
</dbReference>
<name>X6MPY7_RETFI</name>
<dbReference type="EMBL" id="ASPP01019415">
    <property type="protein sequence ID" value="ETO15165.1"/>
    <property type="molecule type" value="Genomic_DNA"/>
</dbReference>
<keyword evidence="2" id="KW-1133">Transmembrane helix</keyword>
<feature type="region of interest" description="Disordered" evidence="1">
    <location>
        <begin position="171"/>
        <end position="199"/>
    </location>
</feature>
<organism evidence="3 4">
    <name type="scientific">Reticulomyxa filosa</name>
    <dbReference type="NCBI Taxonomy" id="46433"/>
    <lineage>
        <taxon>Eukaryota</taxon>
        <taxon>Sar</taxon>
        <taxon>Rhizaria</taxon>
        <taxon>Retaria</taxon>
        <taxon>Foraminifera</taxon>
        <taxon>Monothalamids</taxon>
        <taxon>Reticulomyxidae</taxon>
        <taxon>Reticulomyxa</taxon>
    </lineage>
</organism>
<proteinExistence type="predicted"/>
<gene>
    <name evidence="3" type="ORF">RFI_22200</name>
</gene>
<reference evidence="3 4" key="1">
    <citation type="journal article" date="2013" name="Curr. Biol.">
        <title>The Genome of the Foraminiferan Reticulomyxa filosa.</title>
        <authorList>
            <person name="Glockner G."/>
            <person name="Hulsmann N."/>
            <person name="Schleicher M."/>
            <person name="Noegel A.A."/>
            <person name="Eichinger L."/>
            <person name="Gallinger C."/>
            <person name="Pawlowski J."/>
            <person name="Sierra R."/>
            <person name="Euteneuer U."/>
            <person name="Pillet L."/>
            <person name="Moustafa A."/>
            <person name="Platzer M."/>
            <person name="Groth M."/>
            <person name="Szafranski K."/>
            <person name="Schliwa M."/>
        </authorList>
    </citation>
    <scope>NUCLEOTIDE SEQUENCE [LARGE SCALE GENOMIC DNA]</scope>
</reference>
<feature type="compositionally biased region" description="Basic and acidic residues" evidence="1">
    <location>
        <begin position="171"/>
        <end position="182"/>
    </location>
</feature>
<evidence type="ECO:0000313" key="3">
    <source>
        <dbReference type="EMBL" id="ETO15165.1"/>
    </source>
</evidence>
<feature type="transmembrane region" description="Helical" evidence="2">
    <location>
        <begin position="97"/>
        <end position="120"/>
    </location>
</feature>
<keyword evidence="4" id="KW-1185">Reference proteome</keyword>
<keyword evidence="2" id="KW-0472">Membrane</keyword>